<feature type="region of interest" description="Disordered" evidence="1">
    <location>
        <begin position="283"/>
        <end position="381"/>
    </location>
</feature>
<dbReference type="Proteomes" id="UP000054097">
    <property type="component" value="Unassembled WGS sequence"/>
</dbReference>
<feature type="compositionally biased region" description="Basic residues" evidence="1">
    <location>
        <begin position="209"/>
        <end position="219"/>
    </location>
</feature>
<protein>
    <submittedName>
        <fullName evidence="2">Uncharacterized protein</fullName>
    </submittedName>
</protein>
<sequence length="411" mass="44889">MQRESTISLSHIPMVLYGQENHENYPASSRRVSSASTASSLPSLPRTPSSARDSHDYYWRESKSSDVDRLASLREAFDQTEYSPSDSNTPLTPNSLQIHTDTVDVERSGWNLSYKSPVRSLSVISPAGTERTHRVSRSASTVGPGGSVRPWPQRPAPTPVAEREIEEEISRLSMYEEVEEDDDYQGKTDDERSQRSGSDADTGIDASLRRRRHIRRPARAKQQTPRRLPPLPGTLVHSHSTAARFTSTAPTASFIGAADVPSNMMGVLLDDGLEGMGDLRRRSHTISGLPSSRIRPLPLPTPANQNVQSPPPGPVASPPPPPPTQTRTVPKAKVPRLRLAPVDPSEAAEADAVLTKTPNRRFNPLGSAGFSAAPPMPQDASSRLDWDLIEDLLEADFVDDTPTPIARGRSE</sequence>
<feature type="compositionally biased region" description="Basic and acidic residues" evidence="1">
    <location>
        <begin position="184"/>
        <end position="194"/>
    </location>
</feature>
<keyword evidence="3" id="KW-1185">Reference proteome</keyword>
<feature type="compositionally biased region" description="Polar residues" evidence="1">
    <location>
        <begin position="80"/>
        <end position="97"/>
    </location>
</feature>
<reference evidence="3" key="2">
    <citation type="submission" date="2015-01" db="EMBL/GenBank/DDBJ databases">
        <title>Evolutionary Origins and Diversification of the Mycorrhizal Mutualists.</title>
        <authorList>
            <consortium name="DOE Joint Genome Institute"/>
            <consortium name="Mycorrhizal Genomics Consortium"/>
            <person name="Kohler A."/>
            <person name="Kuo A."/>
            <person name="Nagy L.G."/>
            <person name="Floudas D."/>
            <person name="Copeland A."/>
            <person name="Barry K.W."/>
            <person name="Cichocki N."/>
            <person name="Veneault-Fourrey C."/>
            <person name="LaButti K."/>
            <person name="Lindquist E.A."/>
            <person name="Lipzen A."/>
            <person name="Lundell T."/>
            <person name="Morin E."/>
            <person name="Murat C."/>
            <person name="Riley R."/>
            <person name="Ohm R."/>
            <person name="Sun H."/>
            <person name="Tunlid A."/>
            <person name="Henrissat B."/>
            <person name="Grigoriev I.V."/>
            <person name="Hibbett D.S."/>
            <person name="Martin F."/>
        </authorList>
    </citation>
    <scope>NUCLEOTIDE SEQUENCE [LARGE SCALE GENOMIC DNA]</scope>
    <source>
        <strain evidence="3">MAFF 305830</strain>
    </source>
</reference>
<feature type="compositionally biased region" description="Pro residues" evidence="1">
    <location>
        <begin position="309"/>
        <end position="324"/>
    </location>
</feature>
<feature type="region of interest" description="Disordered" evidence="1">
    <location>
        <begin position="23"/>
        <end position="97"/>
    </location>
</feature>
<evidence type="ECO:0000256" key="1">
    <source>
        <dbReference type="SAM" id="MobiDB-lite"/>
    </source>
</evidence>
<feature type="compositionally biased region" description="Low complexity" evidence="1">
    <location>
        <begin position="26"/>
        <end position="51"/>
    </location>
</feature>
<gene>
    <name evidence="2" type="ORF">M408DRAFT_330684</name>
</gene>
<dbReference type="OrthoDB" id="3217232at2759"/>
<feature type="compositionally biased region" description="Basic and acidic residues" evidence="1">
    <location>
        <begin position="52"/>
        <end position="77"/>
    </location>
</feature>
<reference evidence="2 3" key="1">
    <citation type="submission" date="2014-04" db="EMBL/GenBank/DDBJ databases">
        <authorList>
            <consortium name="DOE Joint Genome Institute"/>
            <person name="Kuo A."/>
            <person name="Zuccaro A."/>
            <person name="Kohler A."/>
            <person name="Nagy L.G."/>
            <person name="Floudas D."/>
            <person name="Copeland A."/>
            <person name="Barry K.W."/>
            <person name="Cichocki N."/>
            <person name="Veneault-Fourrey C."/>
            <person name="LaButti K."/>
            <person name="Lindquist E.A."/>
            <person name="Lipzen A."/>
            <person name="Lundell T."/>
            <person name="Morin E."/>
            <person name="Murat C."/>
            <person name="Sun H."/>
            <person name="Tunlid A."/>
            <person name="Henrissat B."/>
            <person name="Grigoriev I.V."/>
            <person name="Hibbett D.S."/>
            <person name="Martin F."/>
            <person name="Nordberg H.P."/>
            <person name="Cantor M.N."/>
            <person name="Hua S.X."/>
        </authorList>
    </citation>
    <scope>NUCLEOTIDE SEQUENCE [LARGE SCALE GENOMIC DNA]</scope>
    <source>
        <strain evidence="2 3">MAFF 305830</strain>
    </source>
</reference>
<evidence type="ECO:0000313" key="3">
    <source>
        <dbReference type="Proteomes" id="UP000054097"/>
    </source>
</evidence>
<dbReference type="HOGENOM" id="CLU_756741_0_0_1"/>
<organism evidence="2 3">
    <name type="scientific">Serendipita vermifera MAFF 305830</name>
    <dbReference type="NCBI Taxonomy" id="933852"/>
    <lineage>
        <taxon>Eukaryota</taxon>
        <taxon>Fungi</taxon>
        <taxon>Dikarya</taxon>
        <taxon>Basidiomycota</taxon>
        <taxon>Agaricomycotina</taxon>
        <taxon>Agaricomycetes</taxon>
        <taxon>Sebacinales</taxon>
        <taxon>Serendipitaceae</taxon>
        <taxon>Serendipita</taxon>
    </lineage>
</organism>
<dbReference type="EMBL" id="KN824307">
    <property type="protein sequence ID" value="KIM26330.1"/>
    <property type="molecule type" value="Genomic_DNA"/>
</dbReference>
<feature type="region of interest" description="Disordered" evidence="1">
    <location>
        <begin position="126"/>
        <end position="236"/>
    </location>
</feature>
<feature type="compositionally biased region" description="Low complexity" evidence="1">
    <location>
        <begin position="287"/>
        <end position="296"/>
    </location>
</feature>
<proteinExistence type="predicted"/>
<accession>A0A0C3AP25</accession>
<evidence type="ECO:0000313" key="2">
    <source>
        <dbReference type="EMBL" id="KIM26330.1"/>
    </source>
</evidence>
<dbReference type="AlphaFoldDB" id="A0A0C3AP25"/>
<name>A0A0C3AP25_SERVB</name>